<dbReference type="AlphaFoldDB" id="A0A919KF79"/>
<evidence type="ECO:0000313" key="2">
    <source>
        <dbReference type="Proteomes" id="UP000619355"/>
    </source>
</evidence>
<dbReference type="EMBL" id="BNBF01000031">
    <property type="protein sequence ID" value="GHG72519.1"/>
    <property type="molecule type" value="Genomic_DNA"/>
</dbReference>
<accession>A0A919KF79</accession>
<reference evidence="2" key="1">
    <citation type="journal article" date="2019" name="Int. J. Syst. Evol. Microbiol.">
        <title>The Global Catalogue of Microorganisms (GCM) 10K type strain sequencing project: providing services to taxonomists for standard genome sequencing and annotation.</title>
        <authorList>
            <consortium name="The Broad Institute Genomics Platform"/>
            <consortium name="The Broad Institute Genome Sequencing Center for Infectious Disease"/>
            <person name="Wu L."/>
            <person name="Ma J."/>
        </authorList>
    </citation>
    <scope>NUCLEOTIDE SEQUENCE [LARGE SCALE GENOMIC DNA]</scope>
    <source>
        <strain evidence="2">JCM 4253</strain>
    </source>
</reference>
<comment type="caution">
    <text evidence="1">The sequence shown here is derived from an EMBL/GenBank/DDBJ whole genome shotgun (WGS) entry which is preliminary data.</text>
</comment>
<dbReference type="Proteomes" id="UP000619355">
    <property type="component" value="Unassembled WGS sequence"/>
</dbReference>
<proteinExistence type="predicted"/>
<keyword evidence="2" id="KW-1185">Reference proteome</keyword>
<evidence type="ECO:0000313" key="1">
    <source>
        <dbReference type="EMBL" id="GHG72519.1"/>
    </source>
</evidence>
<gene>
    <name evidence="1" type="ORF">GCM10018980_68370</name>
</gene>
<organism evidence="1 2">
    <name type="scientific">Streptomyces capoamus</name>
    <dbReference type="NCBI Taxonomy" id="68183"/>
    <lineage>
        <taxon>Bacteria</taxon>
        <taxon>Bacillati</taxon>
        <taxon>Actinomycetota</taxon>
        <taxon>Actinomycetes</taxon>
        <taxon>Kitasatosporales</taxon>
        <taxon>Streptomycetaceae</taxon>
        <taxon>Streptomyces</taxon>
    </lineage>
</organism>
<name>A0A919KF79_9ACTN</name>
<protein>
    <submittedName>
        <fullName evidence="1">Uncharacterized protein</fullName>
    </submittedName>
</protein>
<sequence>MHTGWVRTTAPGAHRSGAVVRSRDSLTIEARLRCYLDLRQAISPAAPDEALASV</sequence>